<comment type="caution">
    <text evidence="1">The sequence shown here is derived from an EMBL/GenBank/DDBJ whole genome shotgun (WGS) entry which is preliminary data.</text>
</comment>
<accession>A0A6A4S256</accession>
<protein>
    <submittedName>
        <fullName evidence="1">Uncharacterized protein</fullName>
    </submittedName>
</protein>
<reference evidence="1 2" key="1">
    <citation type="submission" date="2019-06" db="EMBL/GenBank/DDBJ databases">
        <title>Draft genomes of female and male turbot (Scophthalmus maximus).</title>
        <authorList>
            <person name="Xu H."/>
            <person name="Xu X.-W."/>
            <person name="Shao C."/>
            <person name="Chen S."/>
        </authorList>
    </citation>
    <scope>NUCLEOTIDE SEQUENCE [LARGE SCALE GENOMIC DNA]</scope>
    <source>
        <strain evidence="1">Ysfricsl-2016a</strain>
        <tissue evidence="1">Blood</tissue>
    </source>
</reference>
<dbReference type="Proteomes" id="UP000438429">
    <property type="component" value="Unassembled WGS sequence"/>
</dbReference>
<gene>
    <name evidence="1" type="ORF">F2P81_022621</name>
</gene>
<name>A0A6A4S256_SCOMX</name>
<proteinExistence type="predicted"/>
<evidence type="ECO:0000313" key="2">
    <source>
        <dbReference type="Proteomes" id="UP000438429"/>
    </source>
</evidence>
<evidence type="ECO:0000313" key="1">
    <source>
        <dbReference type="EMBL" id="KAF0025740.1"/>
    </source>
</evidence>
<dbReference type="EMBL" id="VEVO01000020">
    <property type="protein sequence ID" value="KAF0025740.1"/>
    <property type="molecule type" value="Genomic_DNA"/>
</dbReference>
<organism evidence="1 2">
    <name type="scientific">Scophthalmus maximus</name>
    <name type="common">Turbot</name>
    <name type="synonym">Psetta maxima</name>
    <dbReference type="NCBI Taxonomy" id="52904"/>
    <lineage>
        <taxon>Eukaryota</taxon>
        <taxon>Metazoa</taxon>
        <taxon>Chordata</taxon>
        <taxon>Craniata</taxon>
        <taxon>Vertebrata</taxon>
        <taxon>Euteleostomi</taxon>
        <taxon>Actinopterygii</taxon>
        <taxon>Neopterygii</taxon>
        <taxon>Teleostei</taxon>
        <taxon>Neoteleostei</taxon>
        <taxon>Acanthomorphata</taxon>
        <taxon>Carangaria</taxon>
        <taxon>Pleuronectiformes</taxon>
        <taxon>Pleuronectoidei</taxon>
        <taxon>Scophthalmidae</taxon>
        <taxon>Scophthalmus</taxon>
    </lineage>
</organism>
<dbReference type="AlphaFoldDB" id="A0A6A4S256"/>
<sequence>MVQVSGVPLITLISIRGSVSARLTRPRCLHLLAVWKRCRTVCTDTEEPHLSEIYCLKQPTGQRIIIGGKTLLYRNGNLEACRNRGLHSFSVLERTLQANSHQKLLKTSALLHVPRDTDRFLRLHTSDQPCHVKTAGPEGSRGRLVLVQDTLHKLQDFEQMSE</sequence>